<evidence type="ECO:0000256" key="2">
    <source>
        <dbReference type="SAM" id="SignalP"/>
    </source>
</evidence>
<dbReference type="Gene3D" id="2.60.40.3140">
    <property type="match status" value="1"/>
</dbReference>
<feature type="transmembrane region" description="Helical" evidence="1">
    <location>
        <begin position="662"/>
        <end position="680"/>
    </location>
</feature>
<feature type="transmembrane region" description="Helical" evidence="1">
    <location>
        <begin position="752"/>
        <end position="773"/>
    </location>
</feature>
<dbReference type="Pfam" id="PF10754">
    <property type="entry name" value="DUF2569"/>
    <property type="match status" value="1"/>
</dbReference>
<protein>
    <submittedName>
        <fullName evidence="4">DUF3857 domain-containing protein</fullName>
    </submittedName>
</protein>
<keyword evidence="5" id="KW-1185">Reference proteome</keyword>
<feature type="chain" id="PRO_5017627644" evidence="2">
    <location>
        <begin position="20"/>
        <end position="856"/>
    </location>
</feature>
<dbReference type="Proteomes" id="UP000261174">
    <property type="component" value="Unassembled WGS sequence"/>
</dbReference>
<dbReference type="InterPro" id="IPR019690">
    <property type="entry name" value="DUF2569"/>
</dbReference>
<dbReference type="SUPFAM" id="SSF54001">
    <property type="entry name" value="Cysteine proteinases"/>
    <property type="match status" value="1"/>
</dbReference>
<dbReference type="InterPro" id="IPR038765">
    <property type="entry name" value="Papain-like_cys_pep_sf"/>
</dbReference>
<name>A0A3E1P615_9BACT</name>
<keyword evidence="2" id="KW-0732">Signal</keyword>
<evidence type="ECO:0000259" key="3">
    <source>
        <dbReference type="Pfam" id="PF12969"/>
    </source>
</evidence>
<dbReference type="AlphaFoldDB" id="A0A3E1P615"/>
<reference evidence="4 5" key="1">
    <citation type="submission" date="2018-08" db="EMBL/GenBank/DDBJ databases">
        <title>Chitinophaga sp. K20C18050901, a novel bacterium isolated from forest soil.</title>
        <authorList>
            <person name="Wang C."/>
        </authorList>
    </citation>
    <scope>NUCLEOTIDE SEQUENCE [LARGE SCALE GENOMIC DNA]</scope>
    <source>
        <strain evidence="4 5">K20C18050901</strain>
    </source>
</reference>
<organism evidence="4 5">
    <name type="scientific">Chitinophaga silvisoli</name>
    <dbReference type="NCBI Taxonomy" id="2291814"/>
    <lineage>
        <taxon>Bacteria</taxon>
        <taxon>Pseudomonadati</taxon>
        <taxon>Bacteroidota</taxon>
        <taxon>Chitinophagia</taxon>
        <taxon>Chitinophagales</taxon>
        <taxon>Chitinophagaceae</taxon>
        <taxon>Chitinophaga</taxon>
    </lineage>
</organism>
<dbReference type="Gene3D" id="3.10.620.30">
    <property type="match status" value="1"/>
</dbReference>
<dbReference type="EMBL" id="QTJV01000002">
    <property type="protein sequence ID" value="RFM35633.1"/>
    <property type="molecule type" value="Genomic_DNA"/>
</dbReference>
<dbReference type="RefSeq" id="WP_116853122.1">
    <property type="nucleotide sequence ID" value="NZ_QTJV01000002.1"/>
</dbReference>
<dbReference type="InterPro" id="IPR024618">
    <property type="entry name" value="DUF3857"/>
</dbReference>
<feature type="domain" description="DUF3857" evidence="3">
    <location>
        <begin position="67"/>
        <end position="229"/>
    </location>
</feature>
<evidence type="ECO:0000313" key="4">
    <source>
        <dbReference type="EMBL" id="RFM35633.1"/>
    </source>
</evidence>
<gene>
    <name evidence="4" type="ORF">DXN04_09665</name>
</gene>
<dbReference type="OrthoDB" id="98874at2"/>
<evidence type="ECO:0000313" key="5">
    <source>
        <dbReference type="Proteomes" id="UP000261174"/>
    </source>
</evidence>
<evidence type="ECO:0000256" key="1">
    <source>
        <dbReference type="SAM" id="Phobius"/>
    </source>
</evidence>
<feature type="transmembrane region" description="Helical" evidence="1">
    <location>
        <begin position="812"/>
        <end position="833"/>
    </location>
</feature>
<accession>A0A3E1P615</accession>
<feature type="transmembrane region" description="Helical" evidence="1">
    <location>
        <begin position="785"/>
        <end position="806"/>
    </location>
</feature>
<feature type="transmembrane region" description="Helical" evidence="1">
    <location>
        <begin position="701"/>
        <end position="722"/>
    </location>
</feature>
<feature type="signal peptide" evidence="2">
    <location>
        <begin position="1"/>
        <end position="19"/>
    </location>
</feature>
<keyword evidence="1" id="KW-0472">Membrane</keyword>
<proteinExistence type="predicted"/>
<dbReference type="Pfam" id="PF12969">
    <property type="entry name" value="DUF3857"/>
    <property type="match status" value="1"/>
</dbReference>
<comment type="caution">
    <text evidence="4">The sequence shown here is derived from an EMBL/GenBank/DDBJ whole genome shotgun (WGS) entry which is preliminary data.</text>
</comment>
<keyword evidence="1" id="KW-1133">Transmembrane helix</keyword>
<keyword evidence="1" id="KW-0812">Transmembrane</keyword>
<sequence length="856" mass="98657">MRFILLIIFLFALQADLIAQHNFTVSPTPDWLAPYKPDLSKTPDASEVSNGYFLLLLEEQHHAEKDAVYRHIIRQIVSEAGIQNGAEISVDYDPTYENLHFHQLIIRRNGAVINKLDPSRFRFLQKEDELSRFIYSGTFTAYYILDDVRKGDQIEYAYTLEGANPIFENKYANTFYFTSYDPIVNYYKALIAAPARDIQFKPFNHARLPTKTSWKGMQLYEWKIADVMPADEDDNAPEWYNNMPFVQASEYRSWAEIINWGAKINTPPPPGTRLQTKIAELKKQSGNNKALYLQNAMRFVQDDIRYMGIEMGEYSHRPNNPDKILDQRFGDCKDKSLLLTTLLQADGINASMAYTNTYLKAHVSDYLPSPYMFNHVIVYATLGDSSYWIDPTISYQRGSLSQHTVPDYQQALIIRTDGSNKLTTIPQVNKGRQIIKEHFTLPDAKGKKGKLTIHSVYTLRFADQQRDVFANNSMKEQQKAYLDYYKNIYGEMHTDSALKTIDDPINNQFSVIERYVLEEPWKNDSDEPGRLEIPVTAGILQEALPKTSKKKNNKSQAPLALHYPYALDYTIDMDMPIAWSLSDEPIEIRNKYYAFSFRSEVNGSHVAFHYTFETFQDNIPAHYLAQYESDRNKMDEAISFSLFWTPGDPAEMAAPADNSVNWVMVVLAVFFLTFFARIAWKYNQYSIYPVQDVPAPAELGGFLFVIGFFVFITPLGMLQGFFNGSVFSFKTWYQLGRSTNIISNTSFLQLLFIFRTVAAIFFFVYSILLIALFINRRDTFPNAMVYFMVGALLFTVIDAGILHYLYKTHWEIMELGCVVYNFVKGLIFTPYLLQSAQVKETFIMPHRSVAGKEKGY</sequence>